<reference evidence="12 13" key="1">
    <citation type="journal article" date="2023" name="bioRxiv">
        <title>An intranuclear bacterial parasite of deep-sea mussels expresses apoptosis inhibitors acquired from its host.</title>
        <authorList>
            <person name="Gonzalez Porras M.A."/>
            <person name="Assie A."/>
            <person name="Tietjen M."/>
            <person name="Violette M."/>
            <person name="Kleiner M."/>
            <person name="Gruber-Vodicka H."/>
            <person name="Dubilier N."/>
            <person name="Leisch N."/>
        </authorList>
    </citation>
    <scope>NUCLEOTIDE SEQUENCE [LARGE SCALE GENOMIC DNA]</scope>
    <source>
        <strain evidence="12">IAP13</strain>
    </source>
</reference>
<dbReference type="PANTHER" id="PTHR30386:SF26">
    <property type="entry name" value="TRANSPORT PROTEIN COMB"/>
    <property type="match status" value="1"/>
</dbReference>
<keyword evidence="6 9" id="KW-0812">Transmembrane</keyword>
<gene>
    <name evidence="12" type="ORF">QS748_08925</name>
</gene>
<dbReference type="Gene3D" id="2.40.30.170">
    <property type="match status" value="1"/>
</dbReference>
<evidence type="ECO:0000259" key="11">
    <source>
        <dbReference type="Pfam" id="PF26002"/>
    </source>
</evidence>
<name>A0AA90SMV8_9GAMM</name>
<feature type="transmembrane region" description="Helical" evidence="9">
    <location>
        <begin position="51"/>
        <end position="71"/>
    </location>
</feature>
<proteinExistence type="inferred from homology"/>
<dbReference type="GO" id="GO:0005886">
    <property type="term" value="C:plasma membrane"/>
    <property type="evidence" value="ECO:0007669"/>
    <property type="project" value="UniProtKB-SubCell"/>
</dbReference>
<evidence type="ECO:0000256" key="9">
    <source>
        <dbReference type="RuleBase" id="RU365093"/>
    </source>
</evidence>
<comment type="similarity">
    <text evidence="2 9">Belongs to the membrane fusion protein (MFP) (TC 8.A.1) family.</text>
</comment>
<keyword evidence="4 9" id="KW-1003">Cell membrane</keyword>
<evidence type="ECO:0000313" key="13">
    <source>
        <dbReference type="Proteomes" id="UP001178148"/>
    </source>
</evidence>
<dbReference type="AlphaFoldDB" id="A0AA90SMV8"/>
<evidence type="ECO:0000256" key="6">
    <source>
        <dbReference type="ARBA" id="ARBA00022692"/>
    </source>
</evidence>
<comment type="caution">
    <text evidence="12">The sequence shown here is derived from an EMBL/GenBank/DDBJ whole genome shotgun (WGS) entry which is preliminary data.</text>
</comment>
<sequence length="456" mass="50936">MSWLTQARVFFSEIKMAKNSEENEVDVVHKGDLEFVSSASEARLLAVPQGASFLIILAVFATIALILWASIMEVDEIAKAHGKVIPSKHVQLIQSLEGGIVKEINVIEGQAVQVGDVLVVIDDVYAQSDVDENANSYNALLARFVSLTARLKNKESVEFPEELQSHVKIITQERERFNARRHKDESEILELEFSIKQKHQEYESAVSEKRAQDANYKLSVQEMVLNEPLLKSGAISKVEYLHIRQKTNESLSRLNHANNNVPKMQASLSEAMQKRESYIHEAKYQDEKERNELQAKLNTMSSKGVSLQAKLSHSVISSPVVGIVKKINFNTVGGVIRSGMDIMEIVPTDDKLLIEVEVKPKDIGFISAGLPAVVKVTAFDFSTYGGLEGVVTFISADTITDKKGNSFYLSRIRTKSNILKDKNNEEHAIIPGMKTEVRIVLDKKSILSYILNPMLK</sequence>
<organism evidence="12 13">
    <name type="scientific">Candidatus Endonucleibacter bathymodioli</name>
    <dbReference type="NCBI Taxonomy" id="539814"/>
    <lineage>
        <taxon>Bacteria</taxon>
        <taxon>Pseudomonadati</taxon>
        <taxon>Pseudomonadota</taxon>
        <taxon>Gammaproteobacteria</taxon>
        <taxon>Oceanospirillales</taxon>
        <taxon>Endozoicomonadaceae</taxon>
        <taxon>Candidatus Endonucleibacter</taxon>
    </lineage>
</organism>
<keyword evidence="5 9" id="KW-0997">Cell inner membrane</keyword>
<dbReference type="InterPro" id="IPR050739">
    <property type="entry name" value="MFP"/>
</dbReference>
<dbReference type="NCBIfam" id="TIGR01843">
    <property type="entry name" value="type_I_hlyD"/>
    <property type="match status" value="1"/>
</dbReference>
<protein>
    <recommendedName>
        <fullName evidence="9">Membrane fusion protein (MFP) family protein</fullName>
    </recommendedName>
</protein>
<evidence type="ECO:0000313" key="12">
    <source>
        <dbReference type="EMBL" id="MDP0589291.1"/>
    </source>
</evidence>
<evidence type="ECO:0000256" key="1">
    <source>
        <dbReference type="ARBA" id="ARBA00004377"/>
    </source>
</evidence>
<comment type="subcellular location">
    <subcellularLocation>
        <location evidence="1 9">Cell inner membrane</location>
        <topology evidence="1 9">Single-pass membrane protein</topology>
    </subcellularLocation>
</comment>
<dbReference type="PRINTS" id="PR01490">
    <property type="entry name" value="RTXTOXIND"/>
</dbReference>
<evidence type="ECO:0000256" key="7">
    <source>
        <dbReference type="ARBA" id="ARBA00022989"/>
    </source>
</evidence>
<dbReference type="Pfam" id="PF25994">
    <property type="entry name" value="HH_AprE"/>
    <property type="match status" value="1"/>
</dbReference>
<dbReference type="InterPro" id="IPR058781">
    <property type="entry name" value="HH_AprE-like"/>
</dbReference>
<feature type="domain" description="AprE-like long alpha-helical hairpin" evidence="10">
    <location>
        <begin position="126"/>
        <end position="303"/>
    </location>
</feature>
<evidence type="ECO:0000256" key="2">
    <source>
        <dbReference type="ARBA" id="ARBA00009477"/>
    </source>
</evidence>
<evidence type="ECO:0000259" key="10">
    <source>
        <dbReference type="Pfam" id="PF25994"/>
    </source>
</evidence>
<evidence type="ECO:0000256" key="4">
    <source>
        <dbReference type="ARBA" id="ARBA00022475"/>
    </source>
</evidence>
<keyword evidence="13" id="KW-1185">Reference proteome</keyword>
<dbReference type="GO" id="GO:0015031">
    <property type="term" value="P:protein transport"/>
    <property type="evidence" value="ECO:0007669"/>
    <property type="project" value="InterPro"/>
</dbReference>
<dbReference type="Pfam" id="PF26002">
    <property type="entry name" value="Beta-barrel_AprE"/>
    <property type="match status" value="1"/>
</dbReference>
<evidence type="ECO:0000256" key="5">
    <source>
        <dbReference type="ARBA" id="ARBA00022519"/>
    </source>
</evidence>
<evidence type="ECO:0000256" key="8">
    <source>
        <dbReference type="ARBA" id="ARBA00023136"/>
    </source>
</evidence>
<dbReference type="InterPro" id="IPR058982">
    <property type="entry name" value="Beta-barrel_AprE"/>
</dbReference>
<keyword evidence="7 9" id="KW-1133">Transmembrane helix</keyword>
<dbReference type="Proteomes" id="UP001178148">
    <property type="component" value="Unassembled WGS sequence"/>
</dbReference>
<dbReference type="PANTHER" id="PTHR30386">
    <property type="entry name" value="MEMBRANE FUSION SUBUNIT OF EMRAB-TOLC MULTIDRUG EFFLUX PUMP"/>
    <property type="match status" value="1"/>
</dbReference>
<dbReference type="InterPro" id="IPR010129">
    <property type="entry name" value="T1SS_HlyD"/>
</dbReference>
<keyword evidence="8 9" id="KW-0472">Membrane</keyword>
<feature type="domain" description="AprE-like beta-barrel" evidence="11">
    <location>
        <begin position="352"/>
        <end position="440"/>
    </location>
</feature>
<keyword evidence="3 9" id="KW-0813">Transport</keyword>
<accession>A0AA90SMV8</accession>
<dbReference type="EMBL" id="JASXSV010000012">
    <property type="protein sequence ID" value="MDP0589291.1"/>
    <property type="molecule type" value="Genomic_DNA"/>
</dbReference>
<evidence type="ECO:0000256" key="3">
    <source>
        <dbReference type="ARBA" id="ARBA00022448"/>
    </source>
</evidence>